<dbReference type="AlphaFoldDB" id="A0A2H0R577"/>
<dbReference type="Pfam" id="PF00551">
    <property type="entry name" value="Formyl_trans_N"/>
    <property type="match status" value="1"/>
</dbReference>
<evidence type="ECO:0000313" key="3">
    <source>
        <dbReference type="Proteomes" id="UP000230232"/>
    </source>
</evidence>
<feature type="domain" description="Formyl transferase N-terminal" evidence="1">
    <location>
        <begin position="18"/>
        <end position="191"/>
    </location>
</feature>
<evidence type="ECO:0000313" key="2">
    <source>
        <dbReference type="EMBL" id="PIR41630.1"/>
    </source>
</evidence>
<name>A0A2H0R577_9BACT</name>
<sequence length="297" mass="34159">MIKSTKIIFIIKVLIMKKVIFFGRGIIGETCFERLLNKAGKTYDIVAACSNPDINVWWKSNAIYKKSVKLGIPFISNEDRNEDKILSVIESESVDLMISLQHRWVFSDNLLKTVNYQALNLHNARLPDYKGYCTINHAIINGDQTYTSTIHWIIKEVDQGAIAFEETVPIYHDDTAISLYKKSCTAGVRAFDRLLDCLLEGQKIPRRSIDGQAGRFYKKSDLNEVREIKNPKDIDEMDRKGRGLFFPPFEPAFYRVNGKKIYVLPKNYAPYTRNTDFLNQFSEGENQSKYIVLTDSS</sequence>
<gene>
    <name evidence="2" type="ORF">COV31_00110</name>
</gene>
<dbReference type="GO" id="GO:0004479">
    <property type="term" value="F:methionyl-tRNA formyltransferase activity"/>
    <property type="evidence" value="ECO:0007669"/>
    <property type="project" value="TreeGrafter"/>
</dbReference>
<dbReference type="EMBL" id="PCXO01000003">
    <property type="protein sequence ID" value="PIR41630.1"/>
    <property type="molecule type" value="Genomic_DNA"/>
</dbReference>
<evidence type="ECO:0000259" key="1">
    <source>
        <dbReference type="Pfam" id="PF00551"/>
    </source>
</evidence>
<dbReference type="PANTHER" id="PTHR11138">
    <property type="entry name" value="METHIONYL-TRNA FORMYLTRANSFERASE"/>
    <property type="match status" value="1"/>
</dbReference>
<proteinExistence type="predicted"/>
<dbReference type="Proteomes" id="UP000230232">
    <property type="component" value="Unassembled WGS sequence"/>
</dbReference>
<organism evidence="2 3">
    <name type="scientific">Candidatus Yanofskybacteria bacterium CG10_big_fil_rev_8_21_14_0_10_46_23</name>
    <dbReference type="NCBI Taxonomy" id="1975098"/>
    <lineage>
        <taxon>Bacteria</taxon>
        <taxon>Candidatus Yanofskyibacteriota</taxon>
    </lineage>
</organism>
<accession>A0A2H0R577</accession>
<protein>
    <recommendedName>
        <fullName evidence="1">Formyl transferase N-terminal domain-containing protein</fullName>
    </recommendedName>
</protein>
<comment type="caution">
    <text evidence="2">The sequence shown here is derived from an EMBL/GenBank/DDBJ whole genome shotgun (WGS) entry which is preliminary data.</text>
</comment>
<dbReference type="Gene3D" id="3.40.50.12230">
    <property type="match status" value="1"/>
</dbReference>
<reference evidence="2 3" key="1">
    <citation type="submission" date="2017-09" db="EMBL/GenBank/DDBJ databases">
        <title>Depth-based differentiation of microbial function through sediment-hosted aquifers and enrichment of novel symbionts in the deep terrestrial subsurface.</title>
        <authorList>
            <person name="Probst A.J."/>
            <person name="Ladd B."/>
            <person name="Jarett J.K."/>
            <person name="Geller-Mcgrath D.E."/>
            <person name="Sieber C.M."/>
            <person name="Emerson J.B."/>
            <person name="Anantharaman K."/>
            <person name="Thomas B.C."/>
            <person name="Malmstrom R."/>
            <person name="Stieglmeier M."/>
            <person name="Klingl A."/>
            <person name="Woyke T."/>
            <person name="Ryan C.M."/>
            <person name="Banfield J.F."/>
        </authorList>
    </citation>
    <scope>NUCLEOTIDE SEQUENCE [LARGE SCALE GENOMIC DNA]</scope>
    <source>
        <strain evidence="2">CG10_big_fil_rev_8_21_14_0_10_46_23</strain>
    </source>
</reference>
<dbReference type="SUPFAM" id="SSF53328">
    <property type="entry name" value="Formyltransferase"/>
    <property type="match status" value="1"/>
</dbReference>
<dbReference type="PANTHER" id="PTHR11138:SF5">
    <property type="entry name" value="METHIONYL-TRNA FORMYLTRANSFERASE, MITOCHONDRIAL"/>
    <property type="match status" value="1"/>
</dbReference>
<dbReference type="InterPro" id="IPR002376">
    <property type="entry name" value="Formyl_transf_N"/>
</dbReference>
<dbReference type="InterPro" id="IPR036477">
    <property type="entry name" value="Formyl_transf_N_sf"/>
</dbReference>